<evidence type="ECO:0000256" key="6">
    <source>
        <dbReference type="ARBA" id="ARBA00023170"/>
    </source>
</evidence>
<evidence type="ECO:0008006" key="11">
    <source>
        <dbReference type="Google" id="ProtNLM"/>
    </source>
</evidence>
<accession>A0AAD7ZPB2</accession>
<keyword evidence="2" id="KW-1003">Cell membrane</keyword>
<sequence>MVLSYQRRELYLLFPRLRQNMWNSRALFIIVSLWNPTPANGQHLLAKSILNIAWSFHVKNVIILSFKFTKNFSAPSPIHIYTWFPYKNKISCNINIADVKIVDNWNPDTKQFLCGANLFPSKELNNFGGCNFSILLAETPPYAISTKTGKVSGLDVNIIETIGNIRNFKVVFRDTSSKQVSNVYDIIGSSWVSNVQFSFEWIYPYVKEKIIWVVPAGNPYPSWMSLIRIFNMTLWVLVGTSFILVSLTFWVLRTISDSIRIKDEKHVRTNCLRFGFETLRFYLGTSALLKTEERLISFFLMIVLIYCMQVNTAYQSSLIGFLVNPGQQPPIQNTKELRKSGIALRSGVFSTKQGETMDWKSNVD</sequence>
<keyword evidence="3 8" id="KW-0812">Transmembrane</keyword>
<evidence type="ECO:0000256" key="1">
    <source>
        <dbReference type="ARBA" id="ARBA00004651"/>
    </source>
</evidence>
<evidence type="ECO:0000256" key="7">
    <source>
        <dbReference type="ARBA" id="ARBA00023180"/>
    </source>
</evidence>
<dbReference type="SUPFAM" id="SSF53850">
    <property type="entry name" value="Periplasmic binding protein-like II"/>
    <property type="match status" value="1"/>
</dbReference>
<feature type="transmembrane region" description="Helical" evidence="8">
    <location>
        <begin position="295"/>
        <end position="314"/>
    </location>
</feature>
<keyword evidence="6" id="KW-0675">Receptor</keyword>
<gene>
    <name evidence="9" type="ORF">L9F63_022239</name>
</gene>
<evidence type="ECO:0000256" key="2">
    <source>
        <dbReference type="ARBA" id="ARBA00022475"/>
    </source>
</evidence>
<organism evidence="9 10">
    <name type="scientific">Diploptera punctata</name>
    <name type="common">Pacific beetle cockroach</name>
    <dbReference type="NCBI Taxonomy" id="6984"/>
    <lineage>
        <taxon>Eukaryota</taxon>
        <taxon>Metazoa</taxon>
        <taxon>Ecdysozoa</taxon>
        <taxon>Arthropoda</taxon>
        <taxon>Hexapoda</taxon>
        <taxon>Insecta</taxon>
        <taxon>Pterygota</taxon>
        <taxon>Neoptera</taxon>
        <taxon>Polyneoptera</taxon>
        <taxon>Dictyoptera</taxon>
        <taxon>Blattodea</taxon>
        <taxon>Blaberoidea</taxon>
        <taxon>Blaberidae</taxon>
        <taxon>Diplopterinae</taxon>
        <taxon>Diploptera</taxon>
    </lineage>
</organism>
<comment type="subcellular location">
    <subcellularLocation>
        <location evidence="1">Cell membrane</location>
        <topology evidence="1">Multi-pass membrane protein</topology>
    </subcellularLocation>
</comment>
<reference evidence="9" key="2">
    <citation type="submission" date="2023-05" db="EMBL/GenBank/DDBJ databases">
        <authorList>
            <person name="Fouks B."/>
        </authorList>
    </citation>
    <scope>NUCLEOTIDE SEQUENCE</scope>
    <source>
        <strain evidence="9">Stay&amp;Tobe</strain>
        <tissue evidence="9">Testes</tissue>
    </source>
</reference>
<proteinExistence type="predicted"/>
<keyword evidence="7" id="KW-0325">Glycoprotein</keyword>
<feature type="transmembrane region" description="Helical" evidence="8">
    <location>
        <begin position="232"/>
        <end position="252"/>
    </location>
</feature>
<dbReference type="Gene3D" id="1.10.287.70">
    <property type="match status" value="1"/>
</dbReference>
<protein>
    <recommendedName>
        <fullName evidence="11">Ionotropic glutamate receptor C-terminal domain-containing protein</fullName>
    </recommendedName>
</protein>
<dbReference type="InterPro" id="IPR052192">
    <property type="entry name" value="Insect_Ionotropic_Sensory_Rcpt"/>
</dbReference>
<keyword evidence="5 8" id="KW-0472">Membrane</keyword>
<evidence type="ECO:0000256" key="8">
    <source>
        <dbReference type="SAM" id="Phobius"/>
    </source>
</evidence>
<dbReference type="GO" id="GO:0005886">
    <property type="term" value="C:plasma membrane"/>
    <property type="evidence" value="ECO:0007669"/>
    <property type="project" value="UniProtKB-SubCell"/>
</dbReference>
<reference evidence="9" key="1">
    <citation type="journal article" date="2023" name="IScience">
        <title>Live-bearing cockroach genome reveals convergent evolutionary mechanisms linked to viviparity in insects and beyond.</title>
        <authorList>
            <person name="Fouks B."/>
            <person name="Harrison M.C."/>
            <person name="Mikhailova A.A."/>
            <person name="Marchal E."/>
            <person name="English S."/>
            <person name="Carruthers M."/>
            <person name="Jennings E.C."/>
            <person name="Chiamaka E.L."/>
            <person name="Frigard R.A."/>
            <person name="Pippel M."/>
            <person name="Attardo G.M."/>
            <person name="Benoit J.B."/>
            <person name="Bornberg-Bauer E."/>
            <person name="Tobe S.S."/>
        </authorList>
    </citation>
    <scope>NUCLEOTIDE SEQUENCE</scope>
    <source>
        <strain evidence="9">Stay&amp;Tobe</strain>
    </source>
</reference>
<evidence type="ECO:0000256" key="5">
    <source>
        <dbReference type="ARBA" id="ARBA00023136"/>
    </source>
</evidence>
<evidence type="ECO:0000256" key="3">
    <source>
        <dbReference type="ARBA" id="ARBA00022692"/>
    </source>
</evidence>
<comment type="caution">
    <text evidence="9">The sequence shown here is derived from an EMBL/GenBank/DDBJ whole genome shotgun (WGS) entry which is preliminary data.</text>
</comment>
<dbReference type="PANTHER" id="PTHR42643:SF30">
    <property type="entry name" value="IONOTROPIC RECEPTOR 40A-RELATED"/>
    <property type="match status" value="1"/>
</dbReference>
<evidence type="ECO:0000313" key="9">
    <source>
        <dbReference type="EMBL" id="KAJ9583418.1"/>
    </source>
</evidence>
<dbReference type="EMBL" id="JASPKZ010007603">
    <property type="protein sequence ID" value="KAJ9583418.1"/>
    <property type="molecule type" value="Genomic_DNA"/>
</dbReference>
<keyword evidence="4 8" id="KW-1133">Transmembrane helix</keyword>
<dbReference type="PANTHER" id="PTHR42643">
    <property type="entry name" value="IONOTROPIC RECEPTOR 20A-RELATED"/>
    <property type="match status" value="1"/>
</dbReference>
<keyword evidence="10" id="KW-1185">Reference proteome</keyword>
<evidence type="ECO:0000313" key="10">
    <source>
        <dbReference type="Proteomes" id="UP001233999"/>
    </source>
</evidence>
<evidence type="ECO:0000256" key="4">
    <source>
        <dbReference type="ARBA" id="ARBA00022989"/>
    </source>
</evidence>
<dbReference type="Proteomes" id="UP001233999">
    <property type="component" value="Unassembled WGS sequence"/>
</dbReference>
<dbReference type="AlphaFoldDB" id="A0AAD7ZPB2"/>
<name>A0AAD7ZPB2_DIPPU</name>